<evidence type="ECO:0000313" key="4">
    <source>
        <dbReference type="EMBL" id="MBA9007078.1"/>
    </source>
</evidence>
<evidence type="ECO:0000259" key="3">
    <source>
        <dbReference type="PROSITE" id="PS50977"/>
    </source>
</evidence>
<dbReference type="AlphaFoldDB" id="A0A7W3RB36"/>
<name>A0A7W3RB36_9ACTN</name>
<gene>
    <name evidence="4" type="ORF">HNR21_005960</name>
</gene>
<feature type="domain" description="HTH tetR-type" evidence="3">
    <location>
        <begin position="1"/>
        <end position="61"/>
    </location>
</feature>
<dbReference type="RefSeq" id="WP_182707765.1">
    <property type="nucleotide sequence ID" value="NZ_JACJII010000001.1"/>
</dbReference>
<keyword evidence="5" id="KW-1185">Reference proteome</keyword>
<reference evidence="4 5" key="1">
    <citation type="submission" date="2020-08" db="EMBL/GenBank/DDBJ databases">
        <title>Sequencing the genomes of 1000 actinobacteria strains.</title>
        <authorList>
            <person name="Klenk H.-P."/>
        </authorList>
    </citation>
    <scope>NUCLEOTIDE SEQUENCE [LARGE SCALE GENOMIC DNA]</scope>
    <source>
        <strain evidence="4 5">DSM 45823</strain>
    </source>
</reference>
<evidence type="ECO:0000256" key="2">
    <source>
        <dbReference type="PROSITE-ProRule" id="PRU00335"/>
    </source>
</evidence>
<dbReference type="InterPro" id="IPR009057">
    <property type="entry name" value="Homeodomain-like_sf"/>
</dbReference>
<dbReference type="GO" id="GO:0003677">
    <property type="term" value="F:DNA binding"/>
    <property type="evidence" value="ECO:0007669"/>
    <property type="project" value="UniProtKB-UniRule"/>
</dbReference>
<dbReference type="InterPro" id="IPR001647">
    <property type="entry name" value="HTH_TetR"/>
</dbReference>
<comment type="caution">
    <text evidence="4">The sequence shown here is derived from an EMBL/GenBank/DDBJ whole genome shotgun (WGS) entry which is preliminary data.</text>
</comment>
<dbReference type="SUPFAM" id="SSF46689">
    <property type="entry name" value="Homeodomain-like"/>
    <property type="match status" value="1"/>
</dbReference>
<sequence>MASKTDWLDAGLEILAAEGAPALTIERLTGRLGLSKGSFYHHFGGMGGFRTALLRHFEDKGTTRFIEEAERDPAAPPLVRLRRLLDLVVGDETGPELEIAVRAWALQDPEVRRVQERIDATRMAYLRSLWRQYGGDAREADRIARLLYLITIGAEQIVPTLAPAELREVYELTIRLATRRGEDDADHA</sequence>
<organism evidence="4 5">
    <name type="scientific">Thermomonospora cellulosilytica</name>
    <dbReference type="NCBI Taxonomy" id="1411118"/>
    <lineage>
        <taxon>Bacteria</taxon>
        <taxon>Bacillati</taxon>
        <taxon>Actinomycetota</taxon>
        <taxon>Actinomycetes</taxon>
        <taxon>Streptosporangiales</taxon>
        <taxon>Thermomonosporaceae</taxon>
        <taxon>Thermomonospora</taxon>
    </lineage>
</organism>
<dbReference type="Pfam" id="PF00440">
    <property type="entry name" value="TetR_N"/>
    <property type="match status" value="1"/>
</dbReference>
<protein>
    <submittedName>
        <fullName evidence="4">AcrR family transcriptional regulator</fullName>
    </submittedName>
</protein>
<proteinExistence type="predicted"/>
<evidence type="ECO:0000256" key="1">
    <source>
        <dbReference type="ARBA" id="ARBA00023125"/>
    </source>
</evidence>
<feature type="DNA-binding region" description="H-T-H motif" evidence="2">
    <location>
        <begin position="24"/>
        <end position="43"/>
    </location>
</feature>
<dbReference type="Proteomes" id="UP000539313">
    <property type="component" value="Unassembled WGS sequence"/>
</dbReference>
<evidence type="ECO:0000313" key="5">
    <source>
        <dbReference type="Proteomes" id="UP000539313"/>
    </source>
</evidence>
<dbReference type="PROSITE" id="PS50977">
    <property type="entry name" value="HTH_TETR_2"/>
    <property type="match status" value="1"/>
</dbReference>
<accession>A0A7W3RB36</accession>
<dbReference type="EMBL" id="JACJII010000001">
    <property type="protein sequence ID" value="MBA9007078.1"/>
    <property type="molecule type" value="Genomic_DNA"/>
</dbReference>
<keyword evidence="1 2" id="KW-0238">DNA-binding</keyword>
<dbReference type="Gene3D" id="1.10.357.10">
    <property type="entry name" value="Tetracycline Repressor, domain 2"/>
    <property type="match status" value="1"/>
</dbReference>